<keyword evidence="4" id="KW-1185">Reference proteome</keyword>
<feature type="compositionally biased region" description="Polar residues" evidence="1">
    <location>
        <begin position="90"/>
        <end position="106"/>
    </location>
</feature>
<dbReference type="AlphaFoldDB" id="A0A920BQP8"/>
<feature type="compositionally biased region" description="Low complexity" evidence="1">
    <location>
        <begin position="324"/>
        <end position="335"/>
    </location>
</feature>
<feature type="region of interest" description="Disordered" evidence="1">
    <location>
        <begin position="324"/>
        <end position="382"/>
    </location>
</feature>
<feature type="compositionally biased region" description="Basic and acidic residues" evidence="1">
    <location>
        <begin position="11"/>
        <end position="20"/>
    </location>
</feature>
<keyword evidence="2" id="KW-0812">Transmembrane</keyword>
<comment type="caution">
    <text evidence="3">The sequence shown here is derived from an EMBL/GenBank/DDBJ whole genome shotgun (WGS) entry which is preliminary data.</text>
</comment>
<organism evidence="3 4">
    <name type="scientific">Paractinoplanes toevensis</name>
    <dbReference type="NCBI Taxonomy" id="571911"/>
    <lineage>
        <taxon>Bacteria</taxon>
        <taxon>Bacillati</taxon>
        <taxon>Actinomycetota</taxon>
        <taxon>Actinomycetes</taxon>
        <taxon>Micromonosporales</taxon>
        <taxon>Micromonosporaceae</taxon>
        <taxon>Paractinoplanes</taxon>
    </lineage>
</organism>
<proteinExistence type="predicted"/>
<evidence type="ECO:0000256" key="1">
    <source>
        <dbReference type="SAM" id="MobiDB-lite"/>
    </source>
</evidence>
<gene>
    <name evidence="3" type="ORF">Ato02nite_095150</name>
</gene>
<keyword evidence="2" id="KW-0472">Membrane</keyword>
<evidence type="ECO:0000313" key="4">
    <source>
        <dbReference type="Proteomes" id="UP000677082"/>
    </source>
</evidence>
<protein>
    <submittedName>
        <fullName evidence="3">Uncharacterized protein</fullName>
    </submittedName>
</protein>
<feature type="compositionally biased region" description="Low complexity" evidence="1">
    <location>
        <begin position="183"/>
        <end position="194"/>
    </location>
</feature>
<feature type="region of interest" description="Disordered" evidence="1">
    <location>
        <begin position="564"/>
        <end position="600"/>
    </location>
</feature>
<feature type="compositionally biased region" description="Low complexity" evidence="1">
    <location>
        <begin position="350"/>
        <end position="370"/>
    </location>
</feature>
<feature type="compositionally biased region" description="Polar residues" evidence="1">
    <location>
        <begin position="117"/>
        <end position="126"/>
    </location>
</feature>
<sequence>MSPARGGGQHSRPDLSDRPGSRPVSPAHGQGVPAQHGRAEAGPRFAGQSPPEPGERGSGSRFAGQPEPGERGSGSRFAGQPEQGERGSRFTGSGADSSGFPAQNSRPEPGGPRFAGQSGSPEQSQGFPPGHGRPESLASENSQAFPAQNGRPEQGERSQRFAGQTGKRARPEPAPASGGGQAGRAPRGGAPANGRGTGDRGPAAGRKGGPAGALGAAAVGAGAMGAAVAKGAASAGPATGAASVGAASVAATGAASVGPATGAASVGPATGAASVGPATGAASVGAATGAASVGAASVGAASVGAAPVGKASAAVKVAAPPNAGDRAAAEGRAGAQPVPPRGESLSPSVGARAGAAKAAAKGSRPAAPGADPETSGGLRGAGNELRAKLRTQRRLRVVTLLSLAVVVLVVLPAFFGLRSASKDPVFSSLDSLDVPSWAATHVEDQGSGSRWCFLDCRFRERDVDSSKPFKETTAAYTTALEEAGWQPWKVGECPEVPIAADQGTYSCWKRDEFTLDLAVRLPDCAIDQVAAQDPSLVTSAAPTTAPAAKCVGSTVSIHVQNVITDTRGKPEPKESPGLIGETPDPVISNDPLLVPTPAAS</sequence>
<feature type="region of interest" description="Disordered" evidence="1">
    <location>
        <begin position="258"/>
        <end position="280"/>
    </location>
</feature>
<evidence type="ECO:0000313" key="3">
    <source>
        <dbReference type="EMBL" id="GIM97722.1"/>
    </source>
</evidence>
<evidence type="ECO:0000256" key="2">
    <source>
        <dbReference type="SAM" id="Phobius"/>
    </source>
</evidence>
<accession>A0A920BQP8</accession>
<dbReference type="EMBL" id="BOQN01000156">
    <property type="protein sequence ID" value="GIM97722.1"/>
    <property type="molecule type" value="Genomic_DNA"/>
</dbReference>
<feature type="transmembrane region" description="Helical" evidence="2">
    <location>
        <begin position="395"/>
        <end position="417"/>
    </location>
</feature>
<name>A0A920BQP8_9ACTN</name>
<dbReference type="Proteomes" id="UP000677082">
    <property type="component" value="Unassembled WGS sequence"/>
</dbReference>
<feature type="region of interest" description="Disordered" evidence="1">
    <location>
        <begin position="1"/>
        <end position="213"/>
    </location>
</feature>
<reference evidence="3 4" key="1">
    <citation type="submission" date="2021-03" db="EMBL/GenBank/DDBJ databases">
        <title>Whole genome shotgun sequence of Actinoplanes toevensis NBRC 105298.</title>
        <authorList>
            <person name="Komaki H."/>
            <person name="Tamura T."/>
        </authorList>
    </citation>
    <scope>NUCLEOTIDE SEQUENCE [LARGE SCALE GENOMIC DNA]</scope>
    <source>
        <strain evidence="3 4">NBRC 105298</strain>
    </source>
</reference>
<keyword evidence="2" id="KW-1133">Transmembrane helix</keyword>